<dbReference type="InterPro" id="IPR006283">
    <property type="entry name" value="ThiL-like"/>
</dbReference>
<feature type="domain" description="PurM-like C-terminal" evidence="3">
    <location>
        <begin position="169"/>
        <end position="327"/>
    </location>
</feature>
<accession>A0A538SM55</accession>
<feature type="binding site" evidence="1">
    <location>
        <position position="342"/>
    </location>
    <ligand>
        <name>substrate</name>
    </ligand>
</feature>
<feature type="binding site" evidence="1">
    <location>
        <position position="60"/>
    </location>
    <ligand>
        <name>Mg(2+)</name>
        <dbReference type="ChEBI" id="CHEBI:18420"/>
        <label>1</label>
    </ligand>
</feature>
<sequence>MPTLREVGELEAIARLGRAYARAGAGARGGEPDGEGVVLGIGDDAALLRPAPGRDLAATTDAFVEGRHYVPWAFTPRETGARLAHANLSDLAAMAAVPRWALLSLGLRADHDIDLLVELGHGLAQALAADGARVVGGNVAAVTGAEWLSLTLLGETPRGRAWTRAGAHPGDLLAVTGFPGRAAAGLLLASRLGAAAQGAEWRTLLDAWRLPRSRVRLALTLAETGAITAAIDISDGLAGNLARLCEASGVGAELEEAMWPRDPELERAGETLGIDPDRLRLGPSDDYELLLAVNPERREACEEAARRTDTPLAFVGCLNQASNVVVRVGKDASRRPLAVEGYDHFTAAGS</sequence>
<feature type="binding site" evidence="1">
    <location>
        <position position="90"/>
    </location>
    <ligand>
        <name>Mg(2+)</name>
        <dbReference type="ChEBI" id="CHEBI:18420"/>
        <label>2</label>
    </ligand>
</feature>
<evidence type="ECO:0000256" key="1">
    <source>
        <dbReference type="HAMAP-Rule" id="MF_02128"/>
    </source>
</evidence>
<feature type="binding site" evidence="1">
    <location>
        <position position="44"/>
    </location>
    <ligand>
        <name>Mg(2+)</name>
        <dbReference type="ChEBI" id="CHEBI:18420"/>
        <label>3</label>
    </ligand>
</feature>
<feature type="binding site" evidence="1">
    <location>
        <position position="59"/>
    </location>
    <ligand>
        <name>Mg(2+)</name>
        <dbReference type="ChEBI" id="CHEBI:18420"/>
        <label>4</label>
    </ligand>
</feature>
<dbReference type="GO" id="GO:0009228">
    <property type="term" value="P:thiamine biosynthetic process"/>
    <property type="evidence" value="ECO:0007669"/>
    <property type="project" value="UniProtKB-KW"/>
</dbReference>
<dbReference type="GO" id="GO:0009229">
    <property type="term" value="P:thiamine diphosphate biosynthetic process"/>
    <property type="evidence" value="ECO:0007669"/>
    <property type="project" value="UniProtKB-UniRule"/>
</dbReference>
<dbReference type="GO" id="GO:0000287">
    <property type="term" value="F:magnesium ion binding"/>
    <property type="evidence" value="ECO:0007669"/>
    <property type="project" value="UniProtKB-UniRule"/>
</dbReference>
<dbReference type="UniPathway" id="UPA00060">
    <property type="reaction ID" value="UER00142"/>
</dbReference>
<dbReference type="Pfam" id="PF00586">
    <property type="entry name" value="AIRS"/>
    <property type="match status" value="1"/>
</dbReference>
<dbReference type="Pfam" id="PF02769">
    <property type="entry name" value="AIRS_C"/>
    <property type="match status" value="1"/>
</dbReference>
<dbReference type="EC" id="2.7.4.16" evidence="1"/>
<dbReference type="NCBIfam" id="TIGR01379">
    <property type="entry name" value="thiL"/>
    <property type="match status" value="1"/>
</dbReference>
<keyword evidence="1 4" id="KW-0418">Kinase</keyword>
<evidence type="ECO:0000259" key="3">
    <source>
        <dbReference type="Pfam" id="PF02769"/>
    </source>
</evidence>
<name>A0A538SM55_UNCEI</name>
<feature type="domain" description="PurM-like N-terminal" evidence="2">
    <location>
        <begin position="42"/>
        <end position="154"/>
    </location>
</feature>
<proteinExistence type="inferred from homology"/>
<feature type="binding site" evidence="1">
    <location>
        <position position="234"/>
    </location>
    <ligand>
        <name>ATP</name>
        <dbReference type="ChEBI" id="CHEBI:30616"/>
    </ligand>
</feature>
<gene>
    <name evidence="1 4" type="primary">thiL</name>
    <name evidence="4" type="ORF">E6K73_02915</name>
</gene>
<feature type="binding site" evidence="1">
    <location>
        <position position="164"/>
    </location>
    <ligand>
        <name>ATP</name>
        <dbReference type="ChEBI" id="CHEBI:30616"/>
    </ligand>
</feature>
<feature type="binding site" evidence="1">
    <location>
        <position position="232"/>
    </location>
    <ligand>
        <name>Mg(2+)</name>
        <dbReference type="ChEBI" id="CHEBI:18420"/>
        <label>3</label>
    </ligand>
</feature>
<dbReference type="SUPFAM" id="SSF56042">
    <property type="entry name" value="PurM C-terminal domain-like"/>
    <property type="match status" value="1"/>
</dbReference>
<comment type="similarity">
    <text evidence="1">Belongs to the thiamine-monophosphate kinase family.</text>
</comment>
<organism evidence="4 5">
    <name type="scientific">Eiseniibacteriota bacterium</name>
    <dbReference type="NCBI Taxonomy" id="2212470"/>
    <lineage>
        <taxon>Bacteria</taxon>
        <taxon>Candidatus Eiseniibacteriota</taxon>
    </lineage>
</organism>
<evidence type="ECO:0000259" key="2">
    <source>
        <dbReference type="Pfam" id="PF00586"/>
    </source>
</evidence>
<dbReference type="EMBL" id="VBOT01000033">
    <property type="protein sequence ID" value="TMQ52456.1"/>
    <property type="molecule type" value="Genomic_DNA"/>
</dbReference>
<comment type="pathway">
    <text evidence="1">Cofactor biosynthesis; thiamine diphosphate biosynthesis; thiamine diphosphate from thiamine phosphate: step 1/1.</text>
</comment>
<dbReference type="Gene3D" id="3.30.1330.10">
    <property type="entry name" value="PurM-like, N-terminal domain"/>
    <property type="match status" value="1"/>
</dbReference>
<keyword evidence="1" id="KW-0067">ATP-binding</keyword>
<protein>
    <recommendedName>
        <fullName evidence="1">Thiamine-monophosphate kinase</fullName>
        <shortName evidence="1">TMP kinase</shortName>
        <shortName evidence="1">Thiamine-phosphate kinase</shortName>
        <ecNumber evidence="1">2.7.4.16</ecNumber>
    </recommendedName>
</protein>
<dbReference type="InterPro" id="IPR016188">
    <property type="entry name" value="PurM-like_N"/>
</dbReference>
<keyword evidence="1" id="KW-0784">Thiamine biosynthesis</keyword>
<feature type="binding site" evidence="1">
    <location>
        <position position="285"/>
    </location>
    <ligand>
        <name>substrate</name>
    </ligand>
</feature>
<dbReference type="HAMAP" id="MF_02128">
    <property type="entry name" value="TMP_kinase"/>
    <property type="match status" value="1"/>
</dbReference>
<dbReference type="InterPro" id="IPR036676">
    <property type="entry name" value="PurM-like_C_sf"/>
</dbReference>
<dbReference type="Gene3D" id="3.90.650.10">
    <property type="entry name" value="PurM-like C-terminal domain"/>
    <property type="match status" value="1"/>
</dbReference>
<dbReference type="PANTHER" id="PTHR30270:SF0">
    <property type="entry name" value="THIAMINE-MONOPHOSPHATE KINASE"/>
    <property type="match status" value="1"/>
</dbReference>
<dbReference type="GO" id="GO:0009030">
    <property type="term" value="F:thiamine-phosphate kinase activity"/>
    <property type="evidence" value="ECO:0007669"/>
    <property type="project" value="UniProtKB-UniRule"/>
</dbReference>
<feature type="binding site" evidence="1">
    <location>
        <begin position="137"/>
        <end position="138"/>
    </location>
    <ligand>
        <name>ATP</name>
        <dbReference type="ChEBI" id="CHEBI:30616"/>
    </ligand>
</feature>
<feature type="binding site" evidence="1">
    <location>
        <position position="61"/>
    </location>
    <ligand>
        <name>Mg(2+)</name>
        <dbReference type="ChEBI" id="CHEBI:18420"/>
        <label>1</label>
    </ligand>
</feature>
<feature type="binding site" evidence="1">
    <location>
        <position position="44"/>
    </location>
    <ligand>
        <name>Mg(2+)</name>
        <dbReference type="ChEBI" id="CHEBI:18420"/>
        <label>4</label>
    </ligand>
</feature>
<dbReference type="InterPro" id="IPR010918">
    <property type="entry name" value="PurM-like_C_dom"/>
</dbReference>
<keyword evidence="1 4" id="KW-0808">Transferase</keyword>
<feature type="binding site" evidence="1">
    <location>
        <position position="61"/>
    </location>
    <ligand>
        <name>Mg(2+)</name>
        <dbReference type="ChEBI" id="CHEBI:18420"/>
        <label>2</label>
    </ligand>
</feature>
<reference evidence="4 5" key="1">
    <citation type="journal article" date="2019" name="Nat. Microbiol.">
        <title>Mediterranean grassland soil C-N compound turnover is dependent on rainfall and depth, and is mediated by genomically divergent microorganisms.</title>
        <authorList>
            <person name="Diamond S."/>
            <person name="Andeer P.F."/>
            <person name="Li Z."/>
            <person name="Crits-Christoph A."/>
            <person name="Burstein D."/>
            <person name="Anantharaman K."/>
            <person name="Lane K.R."/>
            <person name="Thomas B.C."/>
            <person name="Pan C."/>
            <person name="Northen T.R."/>
            <person name="Banfield J.F."/>
        </authorList>
    </citation>
    <scope>NUCLEOTIDE SEQUENCE [LARGE SCALE GENOMIC DNA]</scope>
    <source>
        <strain evidence="4">WS_3</strain>
    </source>
</reference>
<comment type="miscellaneous">
    <text evidence="1">Reaction mechanism of ThiL seems to utilize a direct, inline transfer of the gamma-phosphate of ATP to TMP rather than a phosphorylated enzyme intermediate.</text>
</comment>
<dbReference type="Proteomes" id="UP000320184">
    <property type="component" value="Unassembled WGS sequence"/>
</dbReference>
<feature type="binding site" evidence="1">
    <location>
        <position position="90"/>
    </location>
    <ligand>
        <name>Mg(2+)</name>
        <dbReference type="ChEBI" id="CHEBI:18420"/>
        <label>4</label>
    </ligand>
</feature>
<comment type="catalytic activity">
    <reaction evidence="1">
        <text>thiamine phosphate + ATP = thiamine diphosphate + ADP</text>
        <dbReference type="Rhea" id="RHEA:15913"/>
        <dbReference type="ChEBI" id="CHEBI:30616"/>
        <dbReference type="ChEBI" id="CHEBI:37575"/>
        <dbReference type="ChEBI" id="CHEBI:58937"/>
        <dbReference type="ChEBI" id="CHEBI:456216"/>
        <dbReference type="EC" id="2.7.4.16"/>
    </reaction>
</comment>
<evidence type="ECO:0000313" key="5">
    <source>
        <dbReference type="Proteomes" id="UP000320184"/>
    </source>
</evidence>
<comment type="function">
    <text evidence="1">Catalyzes the ATP-dependent phosphorylation of thiamine-monophosphate (TMP) to form thiamine-pyrophosphate (TPP), the active form of vitamin B1.</text>
</comment>
<dbReference type="CDD" id="cd02194">
    <property type="entry name" value="ThiL"/>
    <property type="match status" value="1"/>
</dbReference>
<dbReference type="InterPro" id="IPR036921">
    <property type="entry name" value="PurM-like_N_sf"/>
</dbReference>
<feature type="binding site" evidence="1">
    <location>
        <position position="68"/>
    </location>
    <ligand>
        <name>substrate</name>
    </ligand>
</feature>
<keyword evidence="1" id="KW-0479">Metal-binding</keyword>
<comment type="caution">
    <text evidence="1">Lacks conserved residue(s) required for the propagation of feature annotation.</text>
</comment>
<feature type="binding site" evidence="1">
    <location>
        <position position="235"/>
    </location>
    <ligand>
        <name>Mg(2+)</name>
        <dbReference type="ChEBI" id="CHEBI:18420"/>
        <label>5</label>
    </ligand>
</feature>
<dbReference type="SUPFAM" id="SSF55326">
    <property type="entry name" value="PurM N-terminal domain-like"/>
    <property type="match status" value="1"/>
</dbReference>
<dbReference type="GO" id="GO:0005524">
    <property type="term" value="F:ATP binding"/>
    <property type="evidence" value="ECO:0007669"/>
    <property type="project" value="UniProtKB-UniRule"/>
</dbReference>
<keyword evidence="1" id="KW-0547">Nucleotide-binding</keyword>
<dbReference type="AlphaFoldDB" id="A0A538SM55"/>
<dbReference type="PANTHER" id="PTHR30270">
    <property type="entry name" value="THIAMINE-MONOPHOSPHATE KINASE"/>
    <property type="match status" value="1"/>
</dbReference>
<feature type="binding site" evidence="1">
    <location>
        <position position="138"/>
    </location>
    <ligand>
        <name>Mg(2+)</name>
        <dbReference type="ChEBI" id="CHEBI:18420"/>
        <label>1</label>
    </ligand>
</feature>
<feature type="binding site" evidence="1">
    <location>
        <position position="90"/>
    </location>
    <ligand>
        <name>Mg(2+)</name>
        <dbReference type="ChEBI" id="CHEBI:18420"/>
        <label>3</label>
    </ligand>
</feature>
<keyword evidence="1" id="KW-0460">Magnesium</keyword>
<dbReference type="PIRSF" id="PIRSF005303">
    <property type="entry name" value="Thiam_monoph_kin"/>
    <property type="match status" value="1"/>
</dbReference>
<evidence type="ECO:0000313" key="4">
    <source>
        <dbReference type="EMBL" id="TMQ52456.1"/>
    </source>
</evidence>
<comment type="caution">
    <text evidence="4">The sequence shown here is derived from an EMBL/GenBank/DDBJ whole genome shotgun (WGS) entry which is preliminary data.</text>
</comment>